<accession>A0AAW9NRH0</accession>
<dbReference type="Gene3D" id="3.10.450.40">
    <property type="match status" value="3"/>
</dbReference>
<feature type="domain" description="PepSY" evidence="1">
    <location>
        <begin position="189"/>
        <end position="244"/>
    </location>
</feature>
<evidence type="ECO:0000259" key="1">
    <source>
        <dbReference type="Pfam" id="PF03413"/>
    </source>
</evidence>
<feature type="domain" description="PepSY" evidence="1">
    <location>
        <begin position="112"/>
        <end position="168"/>
    </location>
</feature>
<dbReference type="AlphaFoldDB" id="A0AAW9NRH0"/>
<dbReference type="EMBL" id="JARSFG010000015">
    <property type="protein sequence ID" value="MEC1179061.1"/>
    <property type="molecule type" value="Genomic_DNA"/>
</dbReference>
<feature type="domain" description="PepSY" evidence="1">
    <location>
        <begin position="35"/>
        <end position="89"/>
    </location>
</feature>
<name>A0AAW9NRH0_9BACL</name>
<proteinExistence type="predicted"/>
<gene>
    <name evidence="2" type="ORF">P9B03_11260</name>
</gene>
<dbReference type="InterPro" id="IPR025711">
    <property type="entry name" value="PepSY"/>
</dbReference>
<evidence type="ECO:0000313" key="2">
    <source>
        <dbReference type="EMBL" id="MEC1179061.1"/>
    </source>
</evidence>
<organism evidence="2 3">
    <name type="scientific">Metasolibacillus meyeri</name>
    <dbReference type="NCBI Taxonomy" id="1071052"/>
    <lineage>
        <taxon>Bacteria</taxon>
        <taxon>Bacillati</taxon>
        <taxon>Bacillota</taxon>
        <taxon>Bacilli</taxon>
        <taxon>Bacillales</taxon>
        <taxon>Caryophanaceae</taxon>
        <taxon>Metasolibacillus</taxon>
    </lineage>
</organism>
<reference evidence="2 3" key="1">
    <citation type="submission" date="2023-03" db="EMBL/GenBank/DDBJ databases">
        <title>Bacillus Genome Sequencing.</title>
        <authorList>
            <person name="Dunlap C."/>
        </authorList>
    </citation>
    <scope>NUCLEOTIDE SEQUENCE [LARGE SCALE GENOMIC DNA]</scope>
    <source>
        <strain evidence="2 3">B-59205</strain>
    </source>
</reference>
<protein>
    <submittedName>
        <fullName evidence="2">PepSY domain-containing protein</fullName>
    </submittedName>
</protein>
<sequence length="249" mass="28097">MKKYLIIITLFIGMIGGYVFAQKEPSGSAEKSANITAQQAKEIALKQFEGQILDFDYDRDDKIPHYEIDIKTATEKLELEINAKTGAVTIVEREVLTTATSATQPVNNETLITKQEAMAIALQQASGNITKAKLTYKNDKNIYEIIIRDRSIANEFDIDAKTGEILKHNKWDNKNNKQAFQNNVPSDIITLQQAIDIAQKQASGQLKKAELDFDNGKYIYEVEFEDGKIDYEFEIDAKTGEILEFSIDD</sequence>
<evidence type="ECO:0000313" key="3">
    <source>
        <dbReference type="Proteomes" id="UP001344888"/>
    </source>
</evidence>
<dbReference type="RefSeq" id="WP_326123558.1">
    <property type="nucleotide sequence ID" value="NZ_JARSFG010000015.1"/>
</dbReference>
<comment type="caution">
    <text evidence="2">The sequence shown here is derived from an EMBL/GenBank/DDBJ whole genome shotgun (WGS) entry which is preliminary data.</text>
</comment>
<keyword evidence="3" id="KW-1185">Reference proteome</keyword>
<dbReference type="Proteomes" id="UP001344888">
    <property type="component" value="Unassembled WGS sequence"/>
</dbReference>
<dbReference type="Pfam" id="PF03413">
    <property type="entry name" value="PepSY"/>
    <property type="match status" value="3"/>
</dbReference>